<dbReference type="PANTHER" id="PTHR24198:SF165">
    <property type="entry name" value="ANKYRIN REPEAT-CONTAINING PROTEIN-RELATED"/>
    <property type="match status" value="1"/>
</dbReference>
<evidence type="ECO:0000256" key="1">
    <source>
        <dbReference type="ARBA" id="ARBA00022737"/>
    </source>
</evidence>
<dbReference type="SUPFAM" id="SSF48403">
    <property type="entry name" value="Ankyrin repeat"/>
    <property type="match status" value="1"/>
</dbReference>
<keyword evidence="6" id="KW-1185">Reference proteome</keyword>
<dbReference type="Proteomes" id="UP001259832">
    <property type="component" value="Unassembled WGS sequence"/>
</dbReference>
<feature type="repeat" description="ANK" evidence="3">
    <location>
        <begin position="291"/>
        <end position="323"/>
    </location>
</feature>
<feature type="chain" id="PRO_5042221585" evidence="4">
    <location>
        <begin position="23"/>
        <end position="395"/>
    </location>
</feature>
<evidence type="ECO:0000256" key="2">
    <source>
        <dbReference type="ARBA" id="ARBA00023043"/>
    </source>
</evidence>
<accession>A0AAD9GRJ7</accession>
<feature type="repeat" description="ANK" evidence="3">
    <location>
        <begin position="191"/>
        <end position="223"/>
    </location>
</feature>
<feature type="repeat" description="ANK" evidence="3">
    <location>
        <begin position="126"/>
        <end position="158"/>
    </location>
</feature>
<dbReference type="SMART" id="SM00248">
    <property type="entry name" value="ANK"/>
    <property type="match status" value="11"/>
</dbReference>
<dbReference type="AlphaFoldDB" id="A0AAD9GRJ7"/>
<dbReference type="Gene3D" id="1.25.40.20">
    <property type="entry name" value="Ankyrin repeat-containing domain"/>
    <property type="match status" value="3"/>
</dbReference>
<comment type="caution">
    <text evidence="5">The sequence shown here is derived from an EMBL/GenBank/DDBJ whole genome shotgun (WGS) entry which is preliminary data.</text>
</comment>
<dbReference type="Pfam" id="PF12796">
    <property type="entry name" value="Ank_2"/>
    <property type="match status" value="3"/>
</dbReference>
<dbReference type="InterPro" id="IPR002110">
    <property type="entry name" value="Ankyrin_rpt"/>
</dbReference>
<feature type="repeat" description="ANK" evidence="3">
    <location>
        <begin position="28"/>
        <end position="60"/>
    </location>
</feature>
<gene>
    <name evidence="5" type="ORF">P3T76_005580</name>
</gene>
<keyword evidence="2 3" id="KW-0040">ANK repeat</keyword>
<organism evidence="5 6">
    <name type="scientific">Phytophthora citrophthora</name>
    <dbReference type="NCBI Taxonomy" id="4793"/>
    <lineage>
        <taxon>Eukaryota</taxon>
        <taxon>Sar</taxon>
        <taxon>Stramenopiles</taxon>
        <taxon>Oomycota</taxon>
        <taxon>Peronosporomycetes</taxon>
        <taxon>Peronosporales</taxon>
        <taxon>Peronosporaceae</taxon>
        <taxon>Phytophthora</taxon>
    </lineage>
</organism>
<feature type="repeat" description="ANK" evidence="3">
    <location>
        <begin position="159"/>
        <end position="191"/>
    </location>
</feature>
<feature type="signal peptide" evidence="4">
    <location>
        <begin position="1"/>
        <end position="22"/>
    </location>
</feature>
<dbReference type="EMBL" id="JASMQC010000008">
    <property type="protein sequence ID" value="KAK1942943.1"/>
    <property type="molecule type" value="Genomic_DNA"/>
</dbReference>
<sequence>MEAARMGHVDVLTLLLTSGAFTDLINFESQTALHLAVNRQQLQSVKVLLAFDCNSELGDAHGQTPLMLAVKLGSEDMTKLLLEASPKSVRAIDKEGNSVLGIAADNGQLEIVRMLLDFDVVLSSGGAPTPLMLAASKGHVEILELLLDKGADIGEKTWNGHTALTFAAESGQMGTIQALLKCEAQVNSDGSDPAPLTCAAQRGHAGVVKLLLTHHADVNAKDSDGDTALHEAVYNKTTECARVLIYSNSIDLDTQNSSQWTPLMAAAPRDLVEIVSLLLQKKVSINTRTIDGRSALHIAAEEGKVDVVRLLLQHGAPIDSVTKAKLTPLMLAAYRGHRETMKVLIESGASLTCKNKKDQNAATIAMLNSRTDVLDLLYLEDPEVTNAERKRQRTQ</sequence>
<keyword evidence="4" id="KW-0732">Signal</keyword>
<evidence type="ECO:0000313" key="5">
    <source>
        <dbReference type="EMBL" id="KAK1942943.1"/>
    </source>
</evidence>
<feature type="repeat" description="ANK" evidence="3">
    <location>
        <begin position="324"/>
        <end position="356"/>
    </location>
</feature>
<evidence type="ECO:0000256" key="4">
    <source>
        <dbReference type="SAM" id="SignalP"/>
    </source>
</evidence>
<name>A0AAD9GRJ7_9STRA</name>
<evidence type="ECO:0000313" key="6">
    <source>
        <dbReference type="Proteomes" id="UP001259832"/>
    </source>
</evidence>
<reference evidence="5" key="1">
    <citation type="submission" date="2023-08" db="EMBL/GenBank/DDBJ databases">
        <title>Reference Genome Resource for the Citrus Pathogen Phytophthora citrophthora.</title>
        <authorList>
            <person name="Moller H."/>
            <person name="Coetzee B."/>
            <person name="Rose L.J."/>
            <person name="Van Niekerk J.M."/>
        </authorList>
    </citation>
    <scope>NUCLEOTIDE SEQUENCE</scope>
    <source>
        <strain evidence="5">STE-U-9442</strain>
    </source>
</reference>
<dbReference type="PRINTS" id="PR01415">
    <property type="entry name" value="ANKYRIN"/>
</dbReference>
<dbReference type="InterPro" id="IPR036770">
    <property type="entry name" value="Ankyrin_rpt-contain_sf"/>
</dbReference>
<dbReference type="PROSITE" id="PS50297">
    <property type="entry name" value="ANK_REP_REGION"/>
    <property type="match status" value="6"/>
</dbReference>
<proteinExistence type="predicted"/>
<dbReference type="PANTHER" id="PTHR24198">
    <property type="entry name" value="ANKYRIN REPEAT AND PROTEIN KINASE DOMAIN-CONTAINING PROTEIN"/>
    <property type="match status" value="1"/>
</dbReference>
<feature type="repeat" description="ANK" evidence="3">
    <location>
        <begin position="61"/>
        <end position="83"/>
    </location>
</feature>
<evidence type="ECO:0000256" key="3">
    <source>
        <dbReference type="PROSITE-ProRule" id="PRU00023"/>
    </source>
</evidence>
<keyword evidence="1" id="KW-0677">Repeat</keyword>
<dbReference type="PROSITE" id="PS50088">
    <property type="entry name" value="ANK_REPEAT"/>
    <property type="match status" value="7"/>
</dbReference>
<protein>
    <submittedName>
        <fullName evidence="5">Ankyrin repeat domain-containing protein 50</fullName>
    </submittedName>
</protein>
<dbReference type="Pfam" id="PF00023">
    <property type="entry name" value="Ank"/>
    <property type="match status" value="1"/>
</dbReference>